<evidence type="ECO:0000313" key="7">
    <source>
        <dbReference type="EMBL" id="MBB5432490.1"/>
    </source>
</evidence>
<dbReference type="AlphaFoldDB" id="A0A7W8VDX1"/>
<proteinExistence type="predicted"/>
<dbReference type="GO" id="GO:0000976">
    <property type="term" value="F:transcription cis-regulatory region binding"/>
    <property type="evidence" value="ECO:0007669"/>
    <property type="project" value="TreeGrafter"/>
</dbReference>
<dbReference type="InterPro" id="IPR001647">
    <property type="entry name" value="HTH_TetR"/>
</dbReference>
<dbReference type="EMBL" id="JACHDB010000001">
    <property type="protein sequence ID" value="MBB5432490.1"/>
    <property type="molecule type" value="Genomic_DNA"/>
</dbReference>
<evidence type="ECO:0000256" key="2">
    <source>
        <dbReference type="ARBA" id="ARBA00023125"/>
    </source>
</evidence>
<reference evidence="7 8" key="1">
    <citation type="submission" date="2020-08" db="EMBL/GenBank/DDBJ databases">
        <title>Sequencing the genomes of 1000 actinobacteria strains.</title>
        <authorList>
            <person name="Klenk H.-P."/>
        </authorList>
    </citation>
    <scope>NUCLEOTIDE SEQUENCE [LARGE SCALE GENOMIC DNA]</scope>
    <source>
        <strain evidence="7 8">DSM 44551</strain>
    </source>
</reference>
<dbReference type="RefSeq" id="WP_184392053.1">
    <property type="nucleotide sequence ID" value="NZ_BAAAJD010000043.1"/>
</dbReference>
<evidence type="ECO:0000313" key="8">
    <source>
        <dbReference type="Proteomes" id="UP000572635"/>
    </source>
</evidence>
<dbReference type="GO" id="GO:0003700">
    <property type="term" value="F:DNA-binding transcription factor activity"/>
    <property type="evidence" value="ECO:0007669"/>
    <property type="project" value="TreeGrafter"/>
</dbReference>
<organism evidence="7 8">
    <name type="scientific">Nocardiopsis composta</name>
    <dbReference type="NCBI Taxonomy" id="157465"/>
    <lineage>
        <taxon>Bacteria</taxon>
        <taxon>Bacillati</taxon>
        <taxon>Actinomycetota</taxon>
        <taxon>Actinomycetes</taxon>
        <taxon>Streptosporangiales</taxon>
        <taxon>Nocardiopsidaceae</taxon>
        <taxon>Nocardiopsis</taxon>
    </lineage>
</organism>
<comment type="caution">
    <text evidence="7">The sequence shown here is derived from an EMBL/GenBank/DDBJ whole genome shotgun (WGS) entry which is preliminary data.</text>
</comment>
<sequence length="226" mass="24580">MTGSDLTEKPVPARTSAPRWTASALRRRPAQRRSLERVERLLHACAELLDEVGYFRLTTTEVARRADLPIGTLYQFFTDKNGLVRALAARNLELYGDRLQESLRAAGAGDWTEVAVLAVDEYVRMRRTVPGFGVLDFDPPEPEEDASCRPLPRPGGNALVAERLLEVGTAVLGEDRDPATDRRVLVAVEAADAVLALAFRTDPGGAPELVAECKDLLRAYLGGAAG</sequence>
<keyword evidence="1" id="KW-0805">Transcription regulation</keyword>
<dbReference type="InterPro" id="IPR041674">
    <property type="entry name" value="TetR_C_22"/>
</dbReference>
<keyword evidence="8" id="KW-1185">Reference proteome</keyword>
<evidence type="ECO:0000256" key="1">
    <source>
        <dbReference type="ARBA" id="ARBA00023015"/>
    </source>
</evidence>
<feature type="DNA-binding region" description="H-T-H motif" evidence="4">
    <location>
        <begin position="58"/>
        <end position="77"/>
    </location>
</feature>
<evidence type="ECO:0000256" key="5">
    <source>
        <dbReference type="SAM" id="MobiDB-lite"/>
    </source>
</evidence>
<feature type="region of interest" description="Disordered" evidence="5">
    <location>
        <begin position="1"/>
        <end position="23"/>
    </location>
</feature>
<dbReference type="Pfam" id="PF00440">
    <property type="entry name" value="TetR_N"/>
    <property type="match status" value="1"/>
</dbReference>
<gene>
    <name evidence="7" type="ORF">HDA36_002574</name>
</gene>
<dbReference type="Proteomes" id="UP000572635">
    <property type="component" value="Unassembled WGS sequence"/>
</dbReference>
<keyword evidence="2 4" id="KW-0238">DNA-binding</keyword>
<dbReference type="Gene3D" id="1.10.357.10">
    <property type="entry name" value="Tetracycline Repressor, domain 2"/>
    <property type="match status" value="1"/>
</dbReference>
<dbReference type="Pfam" id="PF17928">
    <property type="entry name" value="TetR_C_22"/>
    <property type="match status" value="1"/>
</dbReference>
<dbReference type="InterPro" id="IPR050109">
    <property type="entry name" value="HTH-type_TetR-like_transc_reg"/>
</dbReference>
<dbReference type="PRINTS" id="PR00455">
    <property type="entry name" value="HTHTETR"/>
</dbReference>
<dbReference type="InterPro" id="IPR009057">
    <property type="entry name" value="Homeodomain-like_sf"/>
</dbReference>
<protein>
    <submittedName>
        <fullName evidence="7">AcrR family transcriptional regulator</fullName>
    </submittedName>
</protein>
<dbReference type="PANTHER" id="PTHR30055">
    <property type="entry name" value="HTH-TYPE TRANSCRIPTIONAL REGULATOR RUTR"/>
    <property type="match status" value="1"/>
</dbReference>
<accession>A0A7W8VDX1</accession>
<evidence type="ECO:0000256" key="3">
    <source>
        <dbReference type="ARBA" id="ARBA00023163"/>
    </source>
</evidence>
<evidence type="ECO:0000259" key="6">
    <source>
        <dbReference type="PROSITE" id="PS50977"/>
    </source>
</evidence>
<name>A0A7W8VDX1_9ACTN</name>
<dbReference type="PANTHER" id="PTHR30055:SF151">
    <property type="entry name" value="TRANSCRIPTIONAL REGULATORY PROTEIN"/>
    <property type="match status" value="1"/>
</dbReference>
<feature type="domain" description="HTH tetR-type" evidence="6">
    <location>
        <begin position="35"/>
        <end position="95"/>
    </location>
</feature>
<keyword evidence="3" id="KW-0804">Transcription</keyword>
<dbReference type="PROSITE" id="PS50977">
    <property type="entry name" value="HTH_TETR_2"/>
    <property type="match status" value="1"/>
</dbReference>
<evidence type="ECO:0000256" key="4">
    <source>
        <dbReference type="PROSITE-ProRule" id="PRU00335"/>
    </source>
</evidence>
<dbReference type="SUPFAM" id="SSF46689">
    <property type="entry name" value="Homeodomain-like"/>
    <property type="match status" value="1"/>
</dbReference>